<dbReference type="Proteomes" id="UP000749559">
    <property type="component" value="Unassembled WGS sequence"/>
</dbReference>
<keyword evidence="5" id="KW-1185">Reference proteome</keyword>
<evidence type="ECO:0000256" key="1">
    <source>
        <dbReference type="ARBA" id="ARBA00009078"/>
    </source>
</evidence>
<comment type="similarity">
    <text evidence="1">Belongs to the LTV1 family.</text>
</comment>
<dbReference type="InterPro" id="IPR007307">
    <property type="entry name" value="Ltv1"/>
</dbReference>
<evidence type="ECO:0000313" key="5">
    <source>
        <dbReference type="Proteomes" id="UP000749559"/>
    </source>
</evidence>
<dbReference type="GO" id="GO:0000056">
    <property type="term" value="P:ribosomal small subunit export from nucleus"/>
    <property type="evidence" value="ECO:0007669"/>
    <property type="project" value="TreeGrafter"/>
</dbReference>
<comment type="caution">
    <text evidence="4">The sequence shown here is derived from an EMBL/GenBank/DDBJ whole genome shotgun (WGS) entry which is preliminary data.</text>
</comment>
<accession>A0A8S4N3V4</accession>
<dbReference type="GO" id="GO:0005634">
    <property type="term" value="C:nucleus"/>
    <property type="evidence" value="ECO:0007669"/>
    <property type="project" value="TreeGrafter"/>
</dbReference>
<gene>
    <name evidence="4" type="ORF">OFUS_LOCUS2738</name>
</gene>
<dbReference type="GO" id="GO:0005829">
    <property type="term" value="C:cytosol"/>
    <property type="evidence" value="ECO:0007669"/>
    <property type="project" value="TreeGrafter"/>
</dbReference>
<dbReference type="EMBL" id="CAIIXF020000001">
    <property type="protein sequence ID" value="CAH1775437.1"/>
    <property type="molecule type" value="Genomic_DNA"/>
</dbReference>
<reference evidence="4" key="1">
    <citation type="submission" date="2022-03" db="EMBL/GenBank/DDBJ databases">
        <authorList>
            <person name="Martin C."/>
        </authorList>
    </citation>
    <scope>NUCLEOTIDE SEQUENCE</scope>
</reference>
<dbReference type="OrthoDB" id="5852896at2759"/>
<organism evidence="4 5">
    <name type="scientific">Owenia fusiformis</name>
    <name type="common">Polychaete worm</name>
    <dbReference type="NCBI Taxonomy" id="6347"/>
    <lineage>
        <taxon>Eukaryota</taxon>
        <taxon>Metazoa</taxon>
        <taxon>Spiralia</taxon>
        <taxon>Lophotrochozoa</taxon>
        <taxon>Annelida</taxon>
        <taxon>Polychaeta</taxon>
        <taxon>Sedentaria</taxon>
        <taxon>Canalipalpata</taxon>
        <taxon>Sabellida</taxon>
        <taxon>Oweniida</taxon>
        <taxon>Oweniidae</taxon>
        <taxon>Owenia</taxon>
    </lineage>
</organism>
<proteinExistence type="inferred from homology"/>
<dbReference type="PANTHER" id="PTHR21531:SF0">
    <property type="entry name" value="PROTEIN LTV1 HOMOLOG"/>
    <property type="match status" value="1"/>
</dbReference>
<dbReference type="GO" id="GO:0030688">
    <property type="term" value="C:preribosome, small subunit precursor"/>
    <property type="evidence" value="ECO:0007669"/>
    <property type="project" value="TreeGrafter"/>
</dbReference>
<feature type="region of interest" description="Disordered" evidence="3">
    <location>
        <begin position="169"/>
        <end position="231"/>
    </location>
</feature>
<feature type="compositionally biased region" description="Basic and acidic residues" evidence="3">
    <location>
        <begin position="195"/>
        <end position="211"/>
    </location>
</feature>
<protein>
    <recommendedName>
        <fullName evidence="2">Protein LTV1 homolog</fullName>
    </recommendedName>
</protein>
<feature type="compositionally biased region" description="Basic and acidic residues" evidence="3">
    <location>
        <begin position="413"/>
        <end position="455"/>
    </location>
</feature>
<name>A0A8S4N3V4_OWEFU</name>
<dbReference type="PANTHER" id="PTHR21531">
    <property type="entry name" value="LOW-TEMPERATURE VIABILITY PROTEIN LTV1-RELATED"/>
    <property type="match status" value="1"/>
</dbReference>
<feature type="region of interest" description="Disordered" evidence="3">
    <location>
        <begin position="408"/>
        <end position="455"/>
    </location>
</feature>
<dbReference type="Pfam" id="PF04180">
    <property type="entry name" value="LTV"/>
    <property type="match status" value="1"/>
</dbReference>
<dbReference type="AlphaFoldDB" id="A0A8S4N3V4"/>
<evidence type="ECO:0000313" key="4">
    <source>
        <dbReference type="EMBL" id="CAH1775437.1"/>
    </source>
</evidence>
<evidence type="ECO:0000256" key="2">
    <source>
        <dbReference type="ARBA" id="ARBA00021561"/>
    </source>
</evidence>
<evidence type="ECO:0000256" key="3">
    <source>
        <dbReference type="SAM" id="MobiDB-lite"/>
    </source>
</evidence>
<dbReference type="GO" id="GO:0042274">
    <property type="term" value="P:ribosomal small subunit biogenesis"/>
    <property type="evidence" value="ECO:0007669"/>
    <property type="project" value="InterPro"/>
</dbReference>
<sequence length="490" mass="56888">MPGRKKRFIDKKNAVTFHLVHRSQRDPLQADEDASKHVLLPVEGDVAKRKKEEERKFGVFYDDDYDYMQHLRDVDEINQVEPVQQLSRGHKEDIATLDVVNQKEKKLNLPSSAFASEVETDVGLLNKAAPLRGPQLDWDPDIVAALDEDFDYEDEDNLLDDDFVVKANEGEILYDEDEPRSSEDEEWEDVEDEDDKQKVDKVNVDEEKGFASDEAEDDFSEDGSWGQGFSDEETKSRFTAYSMTSSVVHRNKGLTLLDDRFEKLYEEYDETEIGALDHEEIDGHLQQNSDLLNLAMNEFEKQQDQILLKDVIVKGNPDDVQSSSDSEDNTQMITVELDMPKKEWDCESILSTYSTLYNHPKTIELPKKDKPIKLTKRMNIPDDAIPTRGLTKRQIEEEMKQGDMFDKASTYRPKGETPEERKARKEAIKAERKERRVERKMNKNAFKEENKRQQKEVMNLKRNLQGDEFKSCTDIVPSSLSKRYKYCTML</sequence>
<feature type="compositionally biased region" description="Acidic residues" evidence="3">
    <location>
        <begin position="172"/>
        <end position="194"/>
    </location>
</feature>